<dbReference type="Gene3D" id="3.40.50.720">
    <property type="entry name" value="NAD(P)-binding Rossmann-like Domain"/>
    <property type="match status" value="2"/>
</dbReference>
<evidence type="ECO:0000259" key="3">
    <source>
        <dbReference type="Pfam" id="PF02826"/>
    </source>
</evidence>
<keyword evidence="5" id="KW-1185">Reference proteome</keyword>
<dbReference type="PANTHER" id="PTHR43333">
    <property type="entry name" value="2-HACID_DH_C DOMAIN-CONTAINING PROTEIN"/>
    <property type="match status" value="1"/>
</dbReference>
<evidence type="ECO:0000256" key="2">
    <source>
        <dbReference type="ARBA" id="ARBA00023027"/>
    </source>
</evidence>
<name>A0A1H4JT00_9HYPH</name>
<feature type="domain" description="D-isomer specific 2-hydroxyacid dehydrogenase NAD-binding" evidence="3">
    <location>
        <begin position="100"/>
        <end position="272"/>
    </location>
</feature>
<evidence type="ECO:0000313" key="4">
    <source>
        <dbReference type="EMBL" id="SEB48782.1"/>
    </source>
</evidence>
<keyword evidence="2" id="KW-0520">NAD</keyword>
<proteinExistence type="predicted"/>
<keyword evidence="1" id="KW-0560">Oxidoreductase</keyword>
<dbReference type="Proteomes" id="UP000199064">
    <property type="component" value="Unassembled WGS sequence"/>
</dbReference>
<dbReference type="SUPFAM" id="SSF52283">
    <property type="entry name" value="Formate/glycerate dehydrogenase catalytic domain-like"/>
    <property type="match status" value="1"/>
</dbReference>
<organism evidence="4 5">
    <name type="scientific">Nitratireductor aquibiodomus</name>
    <dbReference type="NCBI Taxonomy" id="204799"/>
    <lineage>
        <taxon>Bacteria</taxon>
        <taxon>Pseudomonadati</taxon>
        <taxon>Pseudomonadota</taxon>
        <taxon>Alphaproteobacteria</taxon>
        <taxon>Hyphomicrobiales</taxon>
        <taxon>Phyllobacteriaceae</taxon>
        <taxon>Nitratireductor</taxon>
    </lineage>
</organism>
<keyword evidence="4" id="KW-0670">Pyruvate</keyword>
<dbReference type="GO" id="GO:0016491">
    <property type="term" value="F:oxidoreductase activity"/>
    <property type="evidence" value="ECO:0007669"/>
    <property type="project" value="UniProtKB-KW"/>
</dbReference>
<dbReference type="RefSeq" id="WP_244509015.1">
    <property type="nucleotide sequence ID" value="NZ_FNSL01000001.1"/>
</dbReference>
<dbReference type="AlphaFoldDB" id="A0A1H4JT00"/>
<dbReference type="InterPro" id="IPR036291">
    <property type="entry name" value="NAD(P)-bd_dom_sf"/>
</dbReference>
<dbReference type="PANTHER" id="PTHR43333:SF1">
    <property type="entry name" value="D-ISOMER SPECIFIC 2-HYDROXYACID DEHYDROGENASE NAD-BINDING DOMAIN-CONTAINING PROTEIN"/>
    <property type="match status" value="1"/>
</dbReference>
<sequence length="307" mass="33690">MDIAIVSRLGKLEFMAQALSEALPEARFFHWPEPEALSADIALCWAPEPGVLARMPNLRLIHSIGAGVDSILADPHLPPVPICRIRDEGLARAMADYVLWSVLYFHRQFDRVIANAGQHIWHRYEQRAREKMRVGIMGLGSIGSEVASVLSQHGYPVSGWARSRKDMAGVDVYAGDAELPNFLESANVLVCLLPLTAETEGILNHRHLSMLPEDASLILCSRGEHLVVEDLLELVKSGHMRGAILDVFTSEPLPACSPLWSTPGILVTPHMSGLAKPRDIASQIAENIARLERGETPHSVIDPSVGY</sequence>
<dbReference type="Pfam" id="PF02826">
    <property type="entry name" value="2-Hacid_dh_C"/>
    <property type="match status" value="1"/>
</dbReference>
<dbReference type="SUPFAM" id="SSF51735">
    <property type="entry name" value="NAD(P)-binding Rossmann-fold domains"/>
    <property type="match status" value="1"/>
</dbReference>
<evidence type="ECO:0000256" key="1">
    <source>
        <dbReference type="ARBA" id="ARBA00023002"/>
    </source>
</evidence>
<dbReference type="GO" id="GO:0051287">
    <property type="term" value="F:NAD binding"/>
    <property type="evidence" value="ECO:0007669"/>
    <property type="project" value="InterPro"/>
</dbReference>
<gene>
    <name evidence="4" type="ORF">SAMN05216452_1609</name>
</gene>
<evidence type="ECO:0000313" key="5">
    <source>
        <dbReference type="Proteomes" id="UP000199064"/>
    </source>
</evidence>
<dbReference type="InterPro" id="IPR006140">
    <property type="entry name" value="D-isomer_DH_NAD-bd"/>
</dbReference>
<protein>
    <submittedName>
        <fullName evidence="4">Glyoxylate/hydroxypyruvate reductase A</fullName>
    </submittedName>
</protein>
<dbReference type="EMBL" id="FNSL01000001">
    <property type="protein sequence ID" value="SEB48782.1"/>
    <property type="molecule type" value="Genomic_DNA"/>
</dbReference>
<dbReference type="CDD" id="cd12164">
    <property type="entry name" value="GDH_like_2"/>
    <property type="match status" value="1"/>
</dbReference>
<accession>A0A1H4JT00</accession>
<reference evidence="5" key="1">
    <citation type="submission" date="2016-10" db="EMBL/GenBank/DDBJ databases">
        <authorList>
            <person name="Varghese N."/>
            <person name="Submissions S."/>
        </authorList>
    </citation>
    <scope>NUCLEOTIDE SEQUENCE [LARGE SCALE GENOMIC DNA]</scope>
    <source>
        <strain evidence="5">ES.061</strain>
    </source>
</reference>